<keyword evidence="5 12" id="KW-0547">Nucleotide-binding</keyword>
<feature type="domain" description="PIPK" evidence="15">
    <location>
        <begin position="1911"/>
        <end position="2239"/>
    </location>
</feature>
<evidence type="ECO:0000313" key="16">
    <source>
        <dbReference type="EMBL" id="ORX40062.1"/>
    </source>
</evidence>
<dbReference type="EC" id="2.7.1.150" evidence="2"/>
<evidence type="ECO:0000256" key="9">
    <source>
        <dbReference type="ARBA" id="ARBA00022840"/>
    </source>
</evidence>
<dbReference type="STRING" id="4999.A0A1Y1UQ16"/>
<feature type="compositionally biased region" description="Basic and acidic residues" evidence="13">
    <location>
        <begin position="1536"/>
        <end position="1549"/>
    </location>
</feature>
<feature type="region of interest" description="Disordered" evidence="13">
    <location>
        <begin position="1"/>
        <end position="23"/>
    </location>
</feature>
<protein>
    <recommendedName>
        <fullName evidence="2">1-phosphatidylinositol-3-phosphate 5-kinase</fullName>
        <ecNumber evidence="2">2.7.1.150</ecNumber>
    </recommendedName>
    <alternativeName>
        <fullName evidence="10">Type III PIP kinase</fullName>
    </alternativeName>
</protein>
<proteinExistence type="predicted"/>
<evidence type="ECO:0000256" key="7">
    <source>
        <dbReference type="ARBA" id="ARBA00022777"/>
    </source>
</evidence>
<evidence type="ECO:0000256" key="4">
    <source>
        <dbReference type="ARBA" id="ARBA00022723"/>
    </source>
</evidence>
<dbReference type="InterPro" id="IPR044769">
    <property type="entry name" value="PIKfyve_PIPKc"/>
</dbReference>
<evidence type="ECO:0000256" key="12">
    <source>
        <dbReference type="PROSITE-ProRule" id="PRU00781"/>
    </source>
</evidence>
<feature type="compositionally biased region" description="Low complexity" evidence="13">
    <location>
        <begin position="1777"/>
        <end position="1790"/>
    </location>
</feature>
<feature type="compositionally biased region" description="Basic and acidic residues" evidence="13">
    <location>
        <begin position="1"/>
        <end position="11"/>
    </location>
</feature>
<dbReference type="GeneID" id="33554102"/>
<dbReference type="InterPro" id="IPR002498">
    <property type="entry name" value="PInositol-4-P-4/5-kinase_core"/>
</dbReference>
<keyword evidence="7 12" id="KW-0418">Kinase</keyword>
<dbReference type="FunCoup" id="A0A1Y1UQ16">
    <property type="interactions" value="526"/>
</dbReference>
<keyword evidence="4" id="KW-0479">Metal-binding</keyword>
<feature type="compositionally biased region" description="Polar residues" evidence="13">
    <location>
        <begin position="1766"/>
        <end position="1776"/>
    </location>
</feature>
<evidence type="ECO:0000256" key="6">
    <source>
        <dbReference type="ARBA" id="ARBA00022771"/>
    </source>
</evidence>
<dbReference type="InterPro" id="IPR027484">
    <property type="entry name" value="PInositol-4-P-5-kinase_N"/>
</dbReference>
<dbReference type="CDD" id="cd03334">
    <property type="entry name" value="Fab1_TCP"/>
    <property type="match status" value="1"/>
</dbReference>
<dbReference type="Gene3D" id="3.30.810.10">
    <property type="entry name" value="2-Layer Sandwich"/>
    <property type="match status" value="1"/>
</dbReference>
<dbReference type="Pfam" id="PF01363">
    <property type="entry name" value="FYVE"/>
    <property type="match status" value="1"/>
</dbReference>
<evidence type="ECO:0000256" key="2">
    <source>
        <dbReference type="ARBA" id="ARBA00012009"/>
    </source>
</evidence>
<dbReference type="InterPro" id="IPR017455">
    <property type="entry name" value="Znf_FYVE-rel"/>
</dbReference>
<feature type="compositionally biased region" description="Basic and acidic residues" evidence="13">
    <location>
        <begin position="490"/>
        <end position="506"/>
    </location>
</feature>
<feature type="region of interest" description="Disordered" evidence="13">
    <location>
        <begin position="454"/>
        <end position="566"/>
    </location>
</feature>
<evidence type="ECO:0000256" key="3">
    <source>
        <dbReference type="ARBA" id="ARBA00022679"/>
    </source>
</evidence>
<dbReference type="GO" id="GO:0005524">
    <property type="term" value="F:ATP binding"/>
    <property type="evidence" value="ECO:0007669"/>
    <property type="project" value="UniProtKB-UniRule"/>
</dbReference>
<feature type="region of interest" description="Disordered" evidence="13">
    <location>
        <begin position="978"/>
        <end position="1000"/>
    </location>
</feature>
<feature type="compositionally biased region" description="Basic and acidic residues" evidence="13">
    <location>
        <begin position="1658"/>
        <end position="1673"/>
    </location>
</feature>
<dbReference type="SUPFAM" id="SSF56104">
    <property type="entry name" value="SAICAR synthase-like"/>
    <property type="match status" value="1"/>
</dbReference>
<accession>A0A1Y1UQ16</accession>
<feature type="region of interest" description="Disordered" evidence="13">
    <location>
        <begin position="1498"/>
        <end position="1799"/>
    </location>
</feature>
<comment type="caution">
    <text evidence="16">The sequence shown here is derived from an EMBL/GenBank/DDBJ whole genome shotgun (WGS) entry which is preliminary data.</text>
</comment>
<dbReference type="PROSITE" id="PS51455">
    <property type="entry name" value="PIPK"/>
    <property type="match status" value="1"/>
</dbReference>
<feature type="domain" description="FYVE-type" evidence="14">
    <location>
        <begin position="327"/>
        <end position="387"/>
    </location>
</feature>
<dbReference type="SMART" id="SM00330">
    <property type="entry name" value="PIPKc"/>
    <property type="match status" value="1"/>
</dbReference>
<evidence type="ECO:0000259" key="15">
    <source>
        <dbReference type="PROSITE" id="PS51455"/>
    </source>
</evidence>
<keyword evidence="17" id="KW-1185">Reference proteome</keyword>
<dbReference type="InterPro" id="IPR000306">
    <property type="entry name" value="Znf_FYVE"/>
</dbReference>
<dbReference type="FunFam" id="3.50.7.10:FF:000007">
    <property type="entry name" value="1-phosphatidylinositol 3-phosphate 5-kinase isoform X1"/>
    <property type="match status" value="1"/>
</dbReference>
<comment type="catalytic activity">
    <reaction evidence="1">
        <text>a 1,2-diacyl-sn-glycero-3-phospho-(1D-myo-inositol-3-phosphate) + ATP = a 1,2-diacyl-sn-glycero-3-phospho-(1D-myo-inositol-3,5-bisphosphate) + ADP + H(+)</text>
        <dbReference type="Rhea" id="RHEA:13609"/>
        <dbReference type="ChEBI" id="CHEBI:15378"/>
        <dbReference type="ChEBI" id="CHEBI:30616"/>
        <dbReference type="ChEBI" id="CHEBI:57923"/>
        <dbReference type="ChEBI" id="CHEBI:58088"/>
        <dbReference type="ChEBI" id="CHEBI:456216"/>
        <dbReference type="EC" id="2.7.1.150"/>
    </reaction>
</comment>
<feature type="region of interest" description="Disordered" evidence="13">
    <location>
        <begin position="1818"/>
        <end position="1838"/>
    </location>
</feature>
<dbReference type="Pfam" id="PF01504">
    <property type="entry name" value="PIP5K"/>
    <property type="match status" value="1"/>
</dbReference>
<feature type="compositionally biased region" description="Polar residues" evidence="13">
    <location>
        <begin position="1644"/>
        <end position="1654"/>
    </location>
</feature>
<evidence type="ECO:0000256" key="10">
    <source>
        <dbReference type="ARBA" id="ARBA00075294"/>
    </source>
</evidence>
<sequence length="2262" mass="250972">MVEPGAVHDRSTGPSTLPFASSSISARPASSTVLTTFPAAFDDEPETGVIPTFLSRVKNTFASSSAPVSSSANINKTLDKAKDVVTRTPLIKVDSSGSTTQTEAQAIAEAAKARSTQTRKSSMDDQPVSSNLRPPMHSASSSVSLTPSVASSTRRLAPPGEWRPTTATTAQVSVSPITSVTTTVQASGHKTSSPPIRERRPSISSPQSARASKAHFGLQAAMAQRAASPHHYHPGRPASVLGPTGARLRRSSIATLPDSPSSISLSAMIAANAELSQNFSNVPGFALGGDDTRSVKSLGLVKKSHSVSRLIRRMRGEGLSKHYWMADEHCKECYDCKSIFTTWRRKHHCRICGQIFCSRCASNIIGARRFGQDGAVRVCNLCLKIMEEYKDDDDDDRRSINSISTSFRPASISDRAFLDAAISPEFGPYSKSPFAASQLFSSQPNENLGAIYESVPERFSRPLTPADLEGDSDEEDMWTSRPQTAAPFRRPMDEDAKHSEHQRESSDPSSVVCSRNLSAPQGLTRNDSSGPPSRDEVVRGHGRRVAFPRTETISTDGGDGTDSAPLIGLRTRLSSRASQGGLTALLDPEKGEGLWRARSHSFAHRQEALSGASLRHFMLILEQAIERAKLPNPGEWHRVLSKLLLKVSSNLDPNVRAGDSIDVRAYVKIKKVPGGKISDSDYVDGIVITKNVAHKAMPRRLVNPRIMVVTFPLDYHRIDNQFMSLDPILAQEKDYLRLLTRRIVDVRPHIVLVQRSASRIALDYLLEANIAVARSVKLSAIHQVARCTQADVVASMDRLALEPRLGRCAEFQIQSFEHDLIPGRRKTLMRFEGCHRDLGCTIILRGGDLDTLKRAKIVTDFMALVVCHLKMEITLFNDEHNTLPPSPPLSPEYLDLLSTLDPQVEAYQDRQAEKDEDAQKTRDIALTLQPYLRTVLSASAAIRFPPPAPLARMAALDQKLHALRRSLEEAVAAKILEEEQKKETEEPDQSSAISTMPRDAAKDPYRVLNNPEEVQRQSAIAQVAYEHAEQYKLWRWYTKRHSPSLRPEDFQGMLYLYSSGCEGADKPCVDPIVQAINYYQEDDLTVGQYLEGMAADAIKRCSNKNCDRLQLFHYRLLVHGTRRLQIAMDQFPCPSPGHEESIITWSYCRICADPSPTTILREETWKLSWGTYLEHCFYPPEMSAGFKCPHDAFRDQIRYFAHRNLAIRIHNEQIDLYEPVRPSISLQSRAETKVLLKNQEYESALQKNTAFFDSVLFRLRTFDCDIVQPEKVALLKAALEGMLARAVADREEMVNLLNRTYKLTELTDVLALNMVLRVLQDKVVQWDQDFADIEKAFMPSEKDLRRMTATHLKRLFANQDAFGSLNVAGMTVSEADEKESKTEESANENEKDENADTSTPMAAPCRDLDGAPPDSGEVTPLVGLFEPAPEPTPSDAPVGSRDYDSDSTISALKRDSPRRTRVPSIDISVVHDTDFVSRLPRRAQPTASVADMMKRFSETADASSSNRPWPGRMHNHQLGSESEADSVAPRPKLRRGRTEQTFTRHKEAARLGAMSDNDKSYAANASRIPSVQGRKFDAEPWGSSRPRPSLTAPPTPPRSGRASPNLQPPTTSRASIKGKSPRSGDSVSSGRASPAPMMIKTATRRSFATSNRVTSIARHFDRISREAERERQKRLSAVRGKRARPVSVTKAKVQVFSNLRDAFKDESDTDSSNAGDEEDEGEGSPGSDGESTGGGSPERHSNPSRRSSTRRRSTAGKADIPEMTPVNPSSSLETMDSASSDALPVSASSSMGEGLSEAKSEMSFTERLQIELPTFETSAPLPSVPVTPQMSTDTAEDNKSAISFSQVSDGELTSGGERSSILKTLTGLWAFRAGDYSPLEYPLSAAEHVFADSKVIVRENEPTSIIAFTLSSKTYRDKMRNNIFERGTRKLESFMPEDTGEKSTWDIVSMDDALEGEDTARSDEGSHLKYDFESGSSTIFCRIFFAEKFSQLREACECETSFVESLSRCVQFDASGGKSGSAFLKTKDDRFIAKEISRLEMDALTKFAPAYFDYTRNAINGQRPSALAKIYGFFKIGYRNGVTGRSMRMNVLVMENLFYERRFSKIYDLKGSTRNRLIVPTGRVNEVLLDENLMEIAYKHPLYLREHSKRILRSALFNDTLFLSNLNVMDYSLVVGVDSERHELVVGIVDYIRTFTWDKKLESWVKDSAFLGGGGKGEPTIVTPKQYKNRFRTAMEKSYFPSVPDRWSKLGVEEMANEEDAT</sequence>
<feature type="region of interest" description="Disordered" evidence="13">
    <location>
        <begin position="109"/>
        <end position="243"/>
    </location>
</feature>
<feature type="region of interest" description="Disordered" evidence="13">
    <location>
        <begin position="1372"/>
        <end position="1457"/>
    </location>
</feature>
<dbReference type="SMART" id="SM00064">
    <property type="entry name" value="FYVE"/>
    <property type="match status" value="1"/>
</dbReference>
<evidence type="ECO:0000256" key="11">
    <source>
        <dbReference type="PROSITE-ProRule" id="PRU00091"/>
    </source>
</evidence>
<feature type="compositionally biased region" description="Polar residues" evidence="13">
    <location>
        <begin position="1602"/>
        <end position="1614"/>
    </location>
</feature>
<dbReference type="Gene3D" id="3.50.7.10">
    <property type="entry name" value="GroEL"/>
    <property type="match status" value="1"/>
</dbReference>
<dbReference type="PANTHER" id="PTHR45748">
    <property type="entry name" value="1-PHOSPHATIDYLINOSITOL 3-PHOSPHATE 5-KINASE-RELATED"/>
    <property type="match status" value="1"/>
</dbReference>
<evidence type="ECO:0000313" key="17">
    <source>
        <dbReference type="Proteomes" id="UP000193218"/>
    </source>
</evidence>
<dbReference type="OrthoDB" id="158357at2759"/>
<reference evidence="16 17" key="1">
    <citation type="submission" date="2017-03" db="EMBL/GenBank/DDBJ databases">
        <title>Widespread Adenine N6-methylation of Active Genes in Fungi.</title>
        <authorList>
            <consortium name="DOE Joint Genome Institute"/>
            <person name="Mondo S.J."/>
            <person name="Dannebaum R.O."/>
            <person name="Kuo R.C."/>
            <person name="Louie K.B."/>
            <person name="Bewick A.J."/>
            <person name="Labutti K."/>
            <person name="Haridas S."/>
            <person name="Kuo A."/>
            <person name="Salamov A."/>
            <person name="Ahrendt S.R."/>
            <person name="Lau R."/>
            <person name="Bowen B.P."/>
            <person name="Lipzen A."/>
            <person name="Sullivan W."/>
            <person name="Andreopoulos W.B."/>
            <person name="Clum A."/>
            <person name="Lindquist E."/>
            <person name="Daum C."/>
            <person name="Northen T.R."/>
            <person name="Ramamoorthy G."/>
            <person name="Schmitz R.J."/>
            <person name="Gryganskyi A."/>
            <person name="Culley D."/>
            <person name="Magnuson J."/>
            <person name="James T.Y."/>
            <person name="O'Malley M.A."/>
            <person name="Stajich J.E."/>
            <person name="Spatafora J.W."/>
            <person name="Visel A."/>
            <person name="Grigoriev I.V."/>
        </authorList>
    </citation>
    <scope>NUCLEOTIDE SEQUENCE [LARGE SCALE GENOMIC DNA]</scope>
    <source>
        <strain evidence="16 17">NRRL Y-17943</strain>
    </source>
</reference>
<feature type="compositionally biased region" description="Acidic residues" evidence="13">
    <location>
        <begin position="468"/>
        <end position="477"/>
    </location>
</feature>
<dbReference type="SUPFAM" id="SSF57903">
    <property type="entry name" value="FYVE/PHD zinc finger"/>
    <property type="match status" value="1"/>
</dbReference>
<dbReference type="RefSeq" id="XP_021873847.1">
    <property type="nucleotide sequence ID" value="XM_022012294.1"/>
</dbReference>
<feature type="compositionally biased region" description="Low complexity" evidence="13">
    <location>
        <begin position="172"/>
        <end position="184"/>
    </location>
</feature>
<dbReference type="FunFam" id="3.30.810.10:FF:000001">
    <property type="entry name" value="1-phosphatidylinositol 3-phosphate 5-kinase FAB1"/>
    <property type="match status" value="1"/>
</dbReference>
<dbReference type="PANTHER" id="PTHR45748:SF7">
    <property type="entry name" value="1-PHOSPHATIDYLINOSITOL 3-PHOSPHATE 5-KINASE-RELATED"/>
    <property type="match status" value="1"/>
</dbReference>
<feature type="compositionally biased region" description="Basic residues" evidence="13">
    <location>
        <begin position="1674"/>
        <end position="1684"/>
    </location>
</feature>
<dbReference type="CDD" id="cd17300">
    <property type="entry name" value="PIPKc_PIKfyve"/>
    <property type="match status" value="1"/>
</dbReference>
<feature type="compositionally biased region" description="Gly residues" evidence="13">
    <location>
        <begin position="1723"/>
        <end position="1736"/>
    </location>
</feature>
<keyword evidence="9 12" id="KW-0067">ATP-binding</keyword>
<dbReference type="Pfam" id="PF00118">
    <property type="entry name" value="Cpn60_TCP1"/>
    <property type="match status" value="1"/>
</dbReference>
<feature type="compositionally biased region" description="Basic and acidic residues" evidence="13">
    <location>
        <begin position="1378"/>
        <end position="1394"/>
    </location>
</feature>
<dbReference type="FunFam" id="3.30.40.10:FF:000283">
    <property type="entry name" value="1-phosphatidylinositol-3-phosphate 5-kinase (Fab1)"/>
    <property type="match status" value="1"/>
</dbReference>
<feature type="compositionally biased region" description="Polar residues" evidence="13">
    <location>
        <begin position="507"/>
        <end position="531"/>
    </location>
</feature>
<dbReference type="GO" id="GO:0000329">
    <property type="term" value="C:fungal-type vacuole membrane"/>
    <property type="evidence" value="ECO:0007669"/>
    <property type="project" value="TreeGrafter"/>
</dbReference>
<dbReference type="CDD" id="cd15725">
    <property type="entry name" value="FYVE_PIKfyve_Fab1"/>
    <property type="match status" value="1"/>
</dbReference>
<dbReference type="InterPro" id="IPR002423">
    <property type="entry name" value="Cpn60/GroEL/TCP-1"/>
</dbReference>
<feature type="compositionally biased region" description="Low complexity" evidence="13">
    <location>
        <begin position="138"/>
        <end position="153"/>
    </location>
</feature>
<dbReference type="PROSITE" id="PS50178">
    <property type="entry name" value="ZF_FYVE"/>
    <property type="match status" value="1"/>
</dbReference>
<dbReference type="InParanoid" id="A0A1Y1UQ16"/>
<dbReference type="InterPro" id="IPR013083">
    <property type="entry name" value="Znf_RING/FYVE/PHD"/>
</dbReference>
<dbReference type="SUPFAM" id="SSF52029">
    <property type="entry name" value="GroEL apical domain-like"/>
    <property type="match status" value="1"/>
</dbReference>
<evidence type="ECO:0000259" key="14">
    <source>
        <dbReference type="PROSITE" id="PS50178"/>
    </source>
</evidence>
<keyword evidence="6 11" id="KW-0863">Zinc-finger</keyword>
<dbReference type="InterPro" id="IPR027483">
    <property type="entry name" value="PInositol-4-P-4/5-kinase_C_sf"/>
</dbReference>
<dbReference type="GO" id="GO:0008270">
    <property type="term" value="F:zinc ion binding"/>
    <property type="evidence" value="ECO:0007669"/>
    <property type="project" value="UniProtKB-KW"/>
</dbReference>
<dbReference type="Gene3D" id="3.30.40.10">
    <property type="entry name" value="Zinc/RING finger domain, C3HC4 (zinc finger)"/>
    <property type="match status" value="1"/>
</dbReference>
<dbReference type="GO" id="GO:0010008">
    <property type="term" value="C:endosome membrane"/>
    <property type="evidence" value="ECO:0007669"/>
    <property type="project" value="TreeGrafter"/>
</dbReference>
<dbReference type="FunFam" id="3.30.800.10:FF:000005">
    <property type="entry name" value="1-phosphatidylinositol-3-phosphate 5-kinase (Fab1)"/>
    <property type="match status" value="1"/>
</dbReference>
<dbReference type="GO" id="GO:0046854">
    <property type="term" value="P:phosphatidylinositol phosphate biosynthetic process"/>
    <property type="evidence" value="ECO:0007669"/>
    <property type="project" value="TreeGrafter"/>
</dbReference>
<evidence type="ECO:0000256" key="5">
    <source>
        <dbReference type="ARBA" id="ARBA00022741"/>
    </source>
</evidence>
<dbReference type="Proteomes" id="UP000193218">
    <property type="component" value="Unassembled WGS sequence"/>
</dbReference>
<keyword evidence="3 12" id="KW-0808">Transferase</keyword>
<dbReference type="EMBL" id="NBSH01000002">
    <property type="protein sequence ID" value="ORX40062.1"/>
    <property type="molecule type" value="Genomic_DNA"/>
</dbReference>
<dbReference type="Gene3D" id="3.30.800.10">
    <property type="entry name" value="Phosphatidylinositol Phosphate Kinase II Beta"/>
    <property type="match status" value="1"/>
</dbReference>
<evidence type="ECO:0000256" key="13">
    <source>
        <dbReference type="SAM" id="MobiDB-lite"/>
    </source>
</evidence>
<dbReference type="GO" id="GO:0000285">
    <property type="term" value="F:1-phosphatidylinositol-3-phosphate 5-kinase activity"/>
    <property type="evidence" value="ECO:0007669"/>
    <property type="project" value="UniProtKB-EC"/>
</dbReference>
<gene>
    <name evidence="16" type="ORF">BD324DRAFT_254115</name>
</gene>
<keyword evidence="8" id="KW-0862">Zinc</keyword>
<dbReference type="InterPro" id="IPR027409">
    <property type="entry name" value="GroEL-like_apical_dom_sf"/>
</dbReference>
<dbReference type="InterPro" id="IPR011011">
    <property type="entry name" value="Znf_FYVE_PHD"/>
</dbReference>
<name>A0A1Y1UQ16_9TREE</name>
<organism evidence="16 17">
    <name type="scientific">Kockovaella imperatae</name>
    <dbReference type="NCBI Taxonomy" id="4999"/>
    <lineage>
        <taxon>Eukaryota</taxon>
        <taxon>Fungi</taxon>
        <taxon>Dikarya</taxon>
        <taxon>Basidiomycota</taxon>
        <taxon>Agaricomycotina</taxon>
        <taxon>Tremellomycetes</taxon>
        <taxon>Tremellales</taxon>
        <taxon>Cuniculitremaceae</taxon>
        <taxon>Kockovaella</taxon>
    </lineage>
</organism>
<evidence type="ECO:0000256" key="8">
    <source>
        <dbReference type="ARBA" id="ARBA00022833"/>
    </source>
</evidence>
<evidence type="ECO:0000256" key="1">
    <source>
        <dbReference type="ARBA" id="ARBA00000768"/>
    </source>
</evidence>
<feature type="compositionally biased region" description="Polar residues" evidence="13">
    <location>
        <begin position="185"/>
        <end position="194"/>
    </location>
</feature>